<gene>
    <name evidence="2" type="ORF">Tco_0725570</name>
</gene>
<protein>
    <submittedName>
        <fullName evidence="2">Homeodomain-like protein</fullName>
    </submittedName>
</protein>
<dbReference type="InterPro" id="IPR040256">
    <property type="entry name" value="At4g02000-like"/>
</dbReference>
<feature type="region of interest" description="Disordered" evidence="1">
    <location>
        <begin position="607"/>
        <end position="634"/>
    </location>
</feature>
<feature type="region of interest" description="Disordered" evidence="1">
    <location>
        <begin position="330"/>
        <end position="398"/>
    </location>
</feature>
<name>A0ABQ4YD91_9ASTR</name>
<reference evidence="2" key="1">
    <citation type="journal article" date="2022" name="Int. J. Mol. Sci.">
        <title>Draft Genome of Tanacetum Coccineum: Genomic Comparison of Closely Related Tanacetum-Family Plants.</title>
        <authorList>
            <person name="Yamashiro T."/>
            <person name="Shiraishi A."/>
            <person name="Nakayama K."/>
            <person name="Satake H."/>
        </authorList>
    </citation>
    <scope>NUCLEOTIDE SEQUENCE</scope>
</reference>
<dbReference type="PANTHER" id="PTHR31286:SF99">
    <property type="entry name" value="DUF4283 DOMAIN-CONTAINING PROTEIN"/>
    <property type="match status" value="1"/>
</dbReference>
<dbReference type="Proteomes" id="UP001151760">
    <property type="component" value="Unassembled WGS sequence"/>
</dbReference>
<feature type="compositionally biased region" description="Basic and acidic residues" evidence="1">
    <location>
        <begin position="607"/>
        <end position="616"/>
    </location>
</feature>
<reference evidence="2" key="2">
    <citation type="submission" date="2022-01" db="EMBL/GenBank/DDBJ databases">
        <authorList>
            <person name="Yamashiro T."/>
            <person name="Shiraishi A."/>
            <person name="Satake H."/>
            <person name="Nakayama K."/>
        </authorList>
    </citation>
    <scope>NUCLEOTIDE SEQUENCE</scope>
</reference>
<accession>A0ABQ4YD91</accession>
<organism evidence="2 3">
    <name type="scientific">Tanacetum coccineum</name>
    <dbReference type="NCBI Taxonomy" id="301880"/>
    <lineage>
        <taxon>Eukaryota</taxon>
        <taxon>Viridiplantae</taxon>
        <taxon>Streptophyta</taxon>
        <taxon>Embryophyta</taxon>
        <taxon>Tracheophyta</taxon>
        <taxon>Spermatophyta</taxon>
        <taxon>Magnoliopsida</taxon>
        <taxon>eudicotyledons</taxon>
        <taxon>Gunneridae</taxon>
        <taxon>Pentapetalae</taxon>
        <taxon>asterids</taxon>
        <taxon>campanulids</taxon>
        <taxon>Asterales</taxon>
        <taxon>Asteraceae</taxon>
        <taxon>Asteroideae</taxon>
        <taxon>Anthemideae</taxon>
        <taxon>Anthemidinae</taxon>
        <taxon>Tanacetum</taxon>
    </lineage>
</organism>
<keyword evidence="3" id="KW-1185">Reference proteome</keyword>
<evidence type="ECO:0000313" key="2">
    <source>
        <dbReference type="EMBL" id="GJS75689.1"/>
    </source>
</evidence>
<evidence type="ECO:0000256" key="1">
    <source>
        <dbReference type="SAM" id="MobiDB-lite"/>
    </source>
</evidence>
<comment type="caution">
    <text evidence="2">The sequence shown here is derived from an EMBL/GenBank/DDBJ whole genome shotgun (WGS) entry which is preliminary data.</text>
</comment>
<feature type="compositionally biased region" description="Basic and acidic residues" evidence="1">
    <location>
        <begin position="371"/>
        <end position="388"/>
    </location>
</feature>
<dbReference type="PANTHER" id="PTHR31286">
    <property type="entry name" value="GLYCINE-RICH CELL WALL STRUCTURAL PROTEIN 1.8-LIKE"/>
    <property type="match status" value="1"/>
</dbReference>
<dbReference type="EMBL" id="BQNB010010322">
    <property type="protein sequence ID" value="GJS75689.1"/>
    <property type="molecule type" value="Genomic_DNA"/>
</dbReference>
<sequence length="634" mass="72125">MDALFLYGEPWVLRPKWEKRYVFIVARSNGVHVIKCHMHKLHGILVHEGCDNNAVGALMNVLIFVGTFFVMTDFAVLENIDAYRDEGMGDVIFSEPFLRESDIKSKRFEGMITLYKGDDEVTYQMVRSHPRFKHHTNKKCNKIPPLLKVNEKDVMHGVSHAYQKLKGFYKGVLNLGPDYIRNAKTEEWLTRGHISVHEVLYKVEDIATCLVKYVKFWDDWEVDRYGNANLGRYGVSVPALTKDHKRNEDQYAVSRGLNTPYSRYGINIIFWKISNVVPTLRNPQYAISNTWIHRDPDNSTNNVLIPLDSWISGLLVYKFPLSVPHEDGTKSYSSNLHDGFEQPNASSNKADGFGHSGREKPTSRPDGNPRSNEDLVTHGDDRQHDDMPRSPTFASFLHEESSQKKVNFRTLETEQPDLADVLIHMWSVLELTSRFEITQYGKVSSSFQFSCATGLEGILDHGPWLIPNAPFILRKLTLISKLSKEELTYVHVWIKCHGVLVLEFTADGLSAIATRLGTLVLLDPCTVIRSMQSLGRMDYARALVDIRIDQALNHDDMQFPKRAMVDLIKEGGTPNDGFQTVQRKGFRGPLVSKQEDIMKHMDDLVDNTRKKGEAPPKKKTVFGPNVKAAEHGNV</sequence>
<proteinExistence type="predicted"/>
<evidence type="ECO:0000313" key="3">
    <source>
        <dbReference type="Proteomes" id="UP001151760"/>
    </source>
</evidence>